<protein>
    <submittedName>
        <fullName evidence="1">HEXXH motif-containing protein</fullName>
    </submittedName>
</protein>
<proteinExistence type="predicted"/>
<dbReference type="OrthoDB" id="796761at2"/>
<keyword evidence="2" id="KW-1185">Reference proteome</keyword>
<dbReference type="RefSeq" id="WP_040740679.1">
    <property type="nucleotide sequence ID" value="NZ_QJKF01000013.1"/>
</dbReference>
<name>A0A318JS14_9NOCA</name>
<organism evidence="1 2">
    <name type="scientific">Nocardia tenerifensis</name>
    <dbReference type="NCBI Taxonomy" id="228006"/>
    <lineage>
        <taxon>Bacteria</taxon>
        <taxon>Bacillati</taxon>
        <taxon>Actinomycetota</taxon>
        <taxon>Actinomycetes</taxon>
        <taxon>Mycobacteriales</taxon>
        <taxon>Nocardiaceae</taxon>
        <taxon>Nocardia</taxon>
    </lineage>
</organism>
<dbReference type="NCBIfam" id="TIGR04267">
    <property type="entry name" value="mod_HExxH"/>
    <property type="match status" value="1"/>
</dbReference>
<gene>
    <name evidence="1" type="ORF">DFR70_113107</name>
</gene>
<evidence type="ECO:0000313" key="1">
    <source>
        <dbReference type="EMBL" id="PXX58772.1"/>
    </source>
</evidence>
<sequence>MTTIETDPVGAEAATFRPSADNHAEVADLLVALRLRQLATLAGISRRLWPESPGAVADVLARLPELAAPQRVLLANDPFFHASFTGLVAALRGHDHAAARRSLARLIPTLLRPAARLLTGPIALEIGPGGTLGLNASGLRLRLGADAAGQTVLIGAADGVLEWRLDRLRRGTIAPGRPGCRSTELVAGTRATAFDGEDERLPQMLVEIGSDPSGFATETVAPATPTVAMREQLAGCFDRLGRCWPEARAEIEAAVRLIVPMRSERTSAFSNTAWQGAIFLRDDFADPLFLIERLVHESSHVRLNAVMVFSPLHHHAWDDRVDSPFRAGPRPVTGLIHGAFVFTRAAEALLRVARDTPAEHRAAAQAGALLDKVENALATVRSAVRLTAHGERLTGEIAAAHAALLEQCGDARPTENPSDYLLEEI</sequence>
<dbReference type="InterPro" id="IPR026337">
    <property type="entry name" value="AKG_HExxH"/>
</dbReference>
<evidence type="ECO:0000313" key="2">
    <source>
        <dbReference type="Proteomes" id="UP000247569"/>
    </source>
</evidence>
<accession>A0A318JS14</accession>
<dbReference type="EMBL" id="QJKF01000013">
    <property type="protein sequence ID" value="PXX58772.1"/>
    <property type="molecule type" value="Genomic_DNA"/>
</dbReference>
<dbReference type="Proteomes" id="UP000247569">
    <property type="component" value="Unassembled WGS sequence"/>
</dbReference>
<comment type="caution">
    <text evidence="1">The sequence shown here is derived from an EMBL/GenBank/DDBJ whole genome shotgun (WGS) entry which is preliminary data.</text>
</comment>
<dbReference type="AlphaFoldDB" id="A0A318JS14"/>
<reference evidence="1 2" key="1">
    <citation type="submission" date="2018-05" db="EMBL/GenBank/DDBJ databases">
        <title>Genomic Encyclopedia of Type Strains, Phase IV (KMG-IV): sequencing the most valuable type-strain genomes for metagenomic binning, comparative biology and taxonomic classification.</title>
        <authorList>
            <person name="Goeker M."/>
        </authorList>
    </citation>
    <scope>NUCLEOTIDE SEQUENCE [LARGE SCALE GENOMIC DNA]</scope>
    <source>
        <strain evidence="1 2">DSM 44704</strain>
    </source>
</reference>